<dbReference type="PANTHER" id="PTHR32305:SF15">
    <property type="entry name" value="PROTEIN RHSA-RELATED"/>
    <property type="match status" value="1"/>
</dbReference>
<dbReference type="Gene3D" id="2.180.10.10">
    <property type="entry name" value="RHS repeat-associated core"/>
    <property type="match status" value="1"/>
</dbReference>
<keyword evidence="4" id="KW-1185">Reference proteome</keyword>
<accession>A0A3D9BZT2</accession>
<feature type="chain" id="PRO_5017764928" evidence="1">
    <location>
        <begin position="20"/>
        <end position="1226"/>
    </location>
</feature>
<dbReference type="PANTHER" id="PTHR32305">
    <property type="match status" value="1"/>
</dbReference>
<dbReference type="NCBIfam" id="TIGR03696">
    <property type="entry name" value="Rhs_assc_core"/>
    <property type="match status" value="1"/>
</dbReference>
<dbReference type="Proteomes" id="UP000256686">
    <property type="component" value="Unassembled WGS sequence"/>
</dbReference>
<feature type="domain" description="DUF6443" evidence="2">
    <location>
        <begin position="25"/>
        <end position="150"/>
    </location>
</feature>
<protein>
    <submittedName>
        <fullName evidence="3">RHS repeat-associated core domain-containing protein</fullName>
    </submittedName>
</protein>
<comment type="caution">
    <text evidence="3">The sequence shown here is derived from an EMBL/GenBank/DDBJ whole genome shotgun (WGS) entry which is preliminary data.</text>
</comment>
<name>A0A3D9BZT2_9FLAO</name>
<evidence type="ECO:0000313" key="3">
    <source>
        <dbReference type="EMBL" id="REC59080.1"/>
    </source>
</evidence>
<dbReference type="EMBL" id="QNVT01000053">
    <property type="protein sequence ID" value="REC59080.1"/>
    <property type="molecule type" value="Genomic_DNA"/>
</dbReference>
<dbReference type="RefSeq" id="WP_115973973.1">
    <property type="nucleotide sequence ID" value="NZ_QNVT01000053.1"/>
</dbReference>
<dbReference type="AlphaFoldDB" id="A0A3D9BZT2"/>
<dbReference type="InterPro" id="IPR022385">
    <property type="entry name" value="Rhs_assc_core"/>
</dbReference>
<evidence type="ECO:0000259" key="2">
    <source>
        <dbReference type="Pfam" id="PF20041"/>
    </source>
</evidence>
<organism evidence="3 4">
    <name type="scientific">Chryseobacterium pennae</name>
    <dbReference type="NCBI Taxonomy" id="2258962"/>
    <lineage>
        <taxon>Bacteria</taxon>
        <taxon>Pseudomonadati</taxon>
        <taxon>Bacteroidota</taxon>
        <taxon>Flavobacteriia</taxon>
        <taxon>Flavobacteriales</taxon>
        <taxon>Weeksellaceae</taxon>
        <taxon>Chryseobacterium group</taxon>
        <taxon>Chryseobacterium</taxon>
    </lineage>
</organism>
<gene>
    <name evidence="3" type="ORF">DRF65_27870</name>
</gene>
<evidence type="ECO:0000256" key="1">
    <source>
        <dbReference type="SAM" id="SignalP"/>
    </source>
</evidence>
<dbReference type="Pfam" id="PF20041">
    <property type="entry name" value="DUF6443"/>
    <property type="match status" value="1"/>
</dbReference>
<reference evidence="4" key="1">
    <citation type="submission" date="2018-06" db="EMBL/GenBank/DDBJ databases">
        <authorList>
            <person name="Lum Nde A."/>
            <person name="Hugo C."/>
        </authorList>
    </citation>
    <scope>NUCLEOTIDE SEQUENCE [LARGE SCALE GENOMIC DNA]</scope>
    <source>
        <strain evidence="4">1_F178</strain>
    </source>
</reference>
<keyword evidence="1" id="KW-0732">Signal</keyword>
<feature type="signal peptide" evidence="1">
    <location>
        <begin position="1"/>
        <end position="19"/>
    </location>
</feature>
<sequence length="1226" mass="137465">MKKYLNILGIVLTLGYSQAQTLNTTTTENYTYVKNCLDENCVKKTETVQYFDGLGRNTQLVDIAATPSGKDIVTHIEYDDFGRINKEYLPVPQTATQSGAKYTSPLANAPGIYGAEKIYSEKQMESSPLSRVNKVIPIGNDWASHPVQIEYSANMNGEVKKYAVSNSWSDNATFSAVTENGTYANNQLIKTTVTDGDGNITVEFKNTAGQLILTRKNDGTQNIDTYYVYNDYGQLVLVIPPLASVVSLDGTVKDNLCYQYRYDGSGRLVEKKLPGKGWEYMVYDKADRLVLTQDAAMASKGKWFITKYDILGRVAYTGIVVSTAKRAVLQDLIKNDIISEPRSTQGFTKSGMTVYYVNNYFMVDTESILSVNYYDTYPAGIPTPPTQIIGQNIIKDDMTASQNTKGLLTASYVKNIEDDEWTKTWNWYDSKSRVVATNSINHLGGYTKTELELDFIGLTKQSKVYHKRLDTDAEQVITQTFTYDAQNRLLVHKHKINEKPEEILSRNEYNELSQLKNKKVGGTDLANPLQSIDYTYNIQGGLSKINDPANLGSKLFGYEIKYVTPQNPNVAPGKYNGNIAEIDWKNASEGILKRYNYSYDQVNRLRDAVYSEPNSTTPFNNTFNERVTYDMNGNIKTLKRNAIPISGSTTVTQVDDLDYQYTGNRLNQVKEYALNDTGYEGGDNMIDYDSNGNMINMKDKGIQSIVYNHLNLPQRLSIVQASDFGTYSYSLDYLYRGDGTKLRKTYFKQGGRRGETPVAKITDYLDGFQYRYFEGGGICLTCRTESAFEEQAYTNRGTIFPNSDLAPAWKLDFVPTAEGFYSYAENRYIYQYKDHLGNTRVSFAKNSEGAPEIIDTNNYYPFGMNHIQGSLGTSKFGSHYSYKFNEKELQETGMYDYGWRQYFPDLGRWNGMDQLSENYLSASPYAYVLNNPVYYFDPDGRISADFMREILYSPEGTTWTNNGYGGFSNNWGGTMDYSGNPTNYNGYANMASGDHFTVPVFLTAKGKESTWSNSNNFGYNSLLMDSRFTAAMGGYMGIGNSYINGFIKGAESTWDYIKGQFFGKSYWDGLANTATLGAYGTIQSINSLLDLGGNIPNYTTNDYAYGAGYLTEKVAETIVLKQTSQINPFGIRGGYGVFGKNGLKIGSYKVEALYGNGPGVPGGTILSMKSTIKGNLLRWDYGTSHANPTGSIGIHSHFRFNIGSSTYGSSAQYPWHAPFNYWNYKK</sequence>
<evidence type="ECO:0000313" key="4">
    <source>
        <dbReference type="Proteomes" id="UP000256686"/>
    </source>
</evidence>
<proteinExistence type="predicted"/>
<dbReference type="InterPro" id="IPR050708">
    <property type="entry name" value="T6SS_VgrG/RHS"/>
</dbReference>
<dbReference type="InterPro" id="IPR045619">
    <property type="entry name" value="DUF6443"/>
</dbReference>